<dbReference type="EnsemblMetazoa" id="SMAR008506-RA">
    <property type="protein sequence ID" value="SMAR008506-PA"/>
    <property type="gene ID" value="SMAR008506"/>
</dbReference>
<accession>T1J4H3</accession>
<dbReference type="STRING" id="126957.T1J4H3"/>
<dbReference type="GO" id="GO:0043123">
    <property type="term" value="P:positive regulation of canonical NF-kappaB signal transduction"/>
    <property type="evidence" value="ECO:0007669"/>
    <property type="project" value="InterPro"/>
</dbReference>
<dbReference type="Proteomes" id="UP000014500">
    <property type="component" value="Unassembled WGS sequence"/>
</dbReference>
<dbReference type="GO" id="GO:0008063">
    <property type="term" value="P:Toll signaling pathway"/>
    <property type="evidence" value="ECO:0007669"/>
    <property type="project" value="TreeGrafter"/>
</dbReference>
<feature type="compositionally biased region" description="Polar residues" evidence="4">
    <location>
        <begin position="406"/>
        <end position="421"/>
    </location>
</feature>
<evidence type="ECO:0000259" key="6">
    <source>
        <dbReference type="PROSITE" id="PS50104"/>
    </source>
</evidence>
<dbReference type="PROSITE" id="PS50104">
    <property type="entry name" value="TIR"/>
    <property type="match status" value="1"/>
</dbReference>
<dbReference type="OMA" id="SNECDFQ"/>
<evidence type="ECO:0000259" key="5">
    <source>
        <dbReference type="PROSITE" id="PS50017"/>
    </source>
</evidence>
<dbReference type="GO" id="GO:0050830">
    <property type="term" value="P:defense response to Gram-positive bacterium"/>
    <property type="evidence" value="ECO:0007669"/>
    <property type="project" value="TreeGrafter"/>
</dbReference>
<dbReference type="InterPro" id="IPR000157">
    <property type="entry name" value="TIR_dom"/>
</dbReference>
<feature type="region of interest" description="Disordered" evidence="4">
    <location>
        <begin position="406"/>
        <end position="428"/>
    </location>
</feature>
<dbReference type="InterPro" id="IPR011029">
    <property type="entry name" value="DEATH-like_dom_sf"/>
</dbReference>
<feature type="domain" description="Death" evidence="5">
    <location>
        <begin position="63"/>
        <end position="127"/>
    </location>
</feature>
<protein>
    <recommendedName>
        <fullName evidence="9">TIR domain-containing protein</fullName>
    </recommendedName>
</protein>
<keyword evidence="8" id="KW-1185">Reference proteome</keyword>
<evidence type="ECO:0008006" key="9">
    <source>
        <dbReference type="Google" id="ProtNLM"/>
    </source>
</evidence>
<evidence type="ECO:0000313" key="8">
    <source>
        <dbReference type="Proteomes" id="UP000014500"/>
    </source>
</evidence>
<comment type="subcellular location">
    <subcellularLocation>
        <location evidence="1">Cytoplasm</location>
    </subcellularLocation>
</comment>
<reference evidence="8" key="1">
    <citation type="submission" date="2011-05" db="EMBL/GenBank/DDBJ databases">
        <authorList>
            <person name="Richards S.R."/>
            <person name="Qu J."/>
            <person name="Jiang H."/>
            <person name="Jhangiani S.N."/>
            <person name="Agravi P."/>
            <person name="Goodspeed R."/>
            <person name="Gross S."/>
            <person name="Mandapat C."/>
            <person name="Jackson L."/>
            <person name="Mathew T."/>
            <person name="Pu L."/>
            <person name="Thornton R."/>
            <person name="Saada N."/>
            <person name="Wilczek-Boney K.B."/>
            <person name="Lee S."/>
            <person name="Kovar C."/>
            <person name="Wu Y."/>
            <person name="Scherer S.E."/>
            <person name="Worley K.C."/>
            <person name="Muzny D.M."/>
            <person name="Gibbs R."/>
        </authorList>
    </citation>
    <scope>NUCLEOTIDE SEQUENCE</scope>
    <source>
        <strain evidence="8">Brora</strain>
    </source>
</reference>
<dbReference type="GO" id="GO:0034142">
    <property type="term" value="P:toll-like receptor 4 signaling pathway"/>
    <property type="evidence" value="ECO:0007669"/>
    <property type="project" value="TreeGrafter"/>
</dbReference>
<evidence type="ECO:0000313" key="7">
    <source>
        <dbReference type="EnsemblMetazoa" id="SMAR008506-PA"/>
    </source>
</evidence>
<dbReference type="EMBL" id="JH431845">
    <property type="status" value="NOT_ANNOTATED_CDS"/>
    <property type="molecule type" value="Genomic_DNA"/>
</dbReference>
<organism evidence="7 8">
    <name type="scientific">Strigamia maritima</name>
    <name type="common">European centipede</name>
    <name type="synonym">Geophilus maritimus</name>
    <dbReference type="NCBI Taxonomy" id="126957"/>
    <lineage>
        <taxon>Eukaryota</taxon>
        <taxon>Metazoa</taxon>
        <taxon>Ecdysozoa</taxon>
        <taxon>Arthropoda</taxon>
        <taxon>Myriapoda</taxon>
        <taxon>Chilopoda</taxon>
        <taxon>Pleurostigmophora</taxon>
        <taxon>Geophilomorpha</taxon>
        <taxon>Linotaeniidae</taxon>
        <taxon>Strigamia</taxon>
    </lineage>
</organism>
<dbReference type="GO" id="GO:0035325">
    <property type="term" value="F:Toll-like receptor binding"/>
    <property type="evidence" value="ECO:0007669"/>
    <property type="project" value="TreeGrafter"/>
</dbReference>
<evidence type="ECO:0000256" key="4">
    <source>
        <dbReference type="SAM" id="MobiDB-lite"/>
    </source>
</evidence>
<proteinExistence type="predicted"/>
<evidence type="ECO:0000256" key="1">
    <source>
        <dbReference type="ARBA" id="ARBA00004496"/>
    </source>
</evidence>
<dbReference type="GO" id="GO:0005886">
    <property type="term" value="C:plasma membrane"/>
    <property type="evidence" value="ECO:0007669"/>
    <property type="project" value="TreeGrafter"/>
</dbReference>
<dbReference type="SUPFAM" id="SSF47986">
    <property type="entry name" value="DEATH domain"/>
    <property type="match status" value="1"/>
</dbReference>
<dbReference type="Pfam" id="PF13676">
    <property type="entry name" value="TIR_2"/>
    <property type="match status" value="1"/>
</dbReference>
<dbReference type="HOGENOM" id="CLU_732050_0_0_1"/>
<dbReference type="eggNOG" id="ENOG502QWKI">
    <property type="taxonomic scope" value="Eukaryota"/>
</dbReference>
<evidence type="ECO:0000256" key="2">
    <source>
        <dbReference type="ARBA" id="ARBA00022490"/>
    </source>
</evidence>
<dbReference type="PhylomeDB" id="T1J4H3"/>
<reference evidence="7" key="2">
    <citation type="submission" date="2015-02" db="UniProtKB">
        <authorList>
            <consortium name="EnsemblMetazoa"/>
        </authorList>
    </citation>
    <scope>IDENTIFICATION</scope>
</reference>
<dbReference type="AlphaFoldDB" id="T1J4H3"/>
<dbReference type="PROSITE" id="PS50017">
    <property type="entry name" value="DEATH_DOMAIN"/>
    <property type="match status" value="1"/>
</dbReference>
<name>T1J4H3_STRMM</name>
<dbReference type="PANTHER" id="PTHR15079">
    <property type="entry name" value="MYD88"/>
    <property type="match status" value="1"/>
</dbReference>
<dbReference type="InterPro" id="IPR035897">
    <property type="entry name" value="Toll_tir_struct_dom_sf"/>
</dbReference>
<dbReference type="Pfam" id="PF00531">
    <property type="entry name" value="Death"/>
    <property type="match status" value="1"/>
</dbReference>
<dbReference type="GO" id="GO:0070976">
    <property type="term" value="F:TIR domain binding"/>
    <property type="evidence" value="ECO:0007669"/>
    <property type="project" value="InterPro"/>
</dbReference>
<dbReference type="SUPFAM" id="SSF52200">
    <property type="entry name" value="Toll/Interleukin receptor TIR domain"/>
    <property type="match status" value="1"/>
</dbReference>
<dbReference type="InterPro" id="IPR017281">
    <property type="entry name" value="Myelin_different_resp_MyD88"/>
</dbReference>
<dbReference type="SMART" id="SM00255">
    <property type="entry name" value="TIR"/>
    <property type="match status" value="1"/>
</dbReference>
<evidence type="ECO:0000256" key="3">
    <source>
        <dbReference type="ARBA" id="ARBA00023198"/>
    </source>
</evidence>
<dbReference type="InterPro" id="IPR000488">
    <property type="entry name" value="Death_dom"/>
</dbReference>
<keyword evidence="3" id="KW-0395">Inflammatory response</keyword>
<dbReference type="Gene3D" id="1.10.533.10">
    <property type="entry name" value="Death Domain, Fas"/>
    <property type="match status" value="1"/>
</dbReference>
<keyword evidence="2" id="KW-0963">Cytoplasm</keyword>
<dbReference type="GO" id="GO:0005737">
    <property type="term" value="C:cytoplasm"/>
    <property type="evidence" value="ECO:0007669"/>
    <property type="project" value="UniProtKB-SubCell"/>
</dbReference>
<dbReference type="GO" id="GO:0045087">
    <property type="term" value="P:innate immune response"/>
    <property type="evidence" value="ECO:0007669"/>
    <property type="project" value="TreeGrafter"/>
</dbReference>
<feature type="domain" description="TIR" evidence="6">
    <location>
        <begin position="195"/>
        <end position="343"/>
    </location>
</feature>
<dbReference type="Gene3D" id="3.40.50.10140">
    <property type="entry name" value="Toll/interleukin-1 receptor homology (TIR) domain"/>
    <property type="match status" value="1"/>
</dbReference>
<dbReference type="PANTHER" id="PTHR15079:SF3">
    <property type="entry name" value="MYELOID DIFFERENTIATION PRIMARY RESPONSE PROTEIN MYD88"/>
    <property type="match status" value="1"/>
</dbReference>
<dbReference type="GO" id="GO:0002755">
    <property type="term" value="P:MyD88-dependent toll-like receptor signaling pathway"/>
    <property type="evidence" value="ECO:0007669"/>
    <property type="project" value="InterPro"/>
</dbReference>
<sequence>MMCSVDFKAKMDDNEDEIDHHDLLRNEVGNVPLRALKLSTRMNLCMMLDPIRPIPTKDGLLKDWQGIAELAKYNNSFIMDLRRNSNRPTEALLAHWEQKENITIGLLIDALIKLGRFDVIDDLSEQFKENAAVYKESLLGPPESKIDFHNGIVTNIQQNSFIGKPANDNDPNLSRLSLRNQSEMFTKDDTAQTIQHYDAYVCYTDEDKEFVDMLSANLEGNFKLCIKDRDLLGGVFEHKAIIELIQERCEKFVVVLSPAFLASAKLEFQTMFAHACSLGIILFFEIYKNHLVQYFFFLEERTRKVIPVIYKKCEAPPILQSLAKLDYNNTTFNNFWKRLSASIKSSEGYPRLRSSNSTLSLQSDFDENLISKSSGYYSLQPESEGNLSSLSCGSEVISSQLHNDSLQPSKAHSLSEISESNAGKKKKTRHLFKSSFKFFRHKNV</sequence>